<dbReference type="NCBIfam" id="TIGR03625">
    <property type="entry name" value="L3_bact"/>
    <property type="match status" value="1"/>
</dbReference>
<evidence type="ECO:0000256" key="2">
    <source>
        <dbReference type="ARBA" id="ARBA00006540"/>
    </source>
</evidence>
<dbReference type="Proteomes" id="UP001215151">
    <property type="component" value="Unassembled WGS sequence"/>
</dbReference>
<evidence type="ECO:0000256" key="4">
    <source>
        <dbReference type="ARBA" id="ARBA00022980"/>
    </source>
</evidence>
<keyword evidence="4 8" id="KW-0689">Ribosomal protein</keyword>
<dbReference type="PROSITE" id="PS00474">
    <property type="entry name" value="RIBOSOMAL_L3"/>
    <property type="match status" value="1"/>
</dbReference>
<dbReference type="InterPro" id="IPR019926">
    <property type="entry name" value="Ribosomal_uL3_CS"/>
</dbReference>
<dbReference type="InterPro" id="IPR009000">
    <property type="entry name" value="Transl_B-barrel_sf"/>
</dbReference>
<comment type="subcellular location">
    <subcellularLocation>
        <location evidence="1">Mitochondrion</location>
    </subcellularLocation>
</comment>
<dbReference type="Pfam" id="PF00297">
    <property type="entry name" value="Ribosomal_L3"/>
    <property type="match status" value="1"/>
</dbReference>
<keyword evidence="10" id="KW-1185">Reference proteome</keyword>
<dbReference type="SUPFAM" id="SSF50447">
    <property type="entry name" value="Translation proteins"/>
    <property type="match status" value="1"/>
</dbReference>
<protein>
    <recommendedName>
        <fullName evidence="7">Large ribosomal subunit protein uL3m</fullName>
    </recommendedName>
</protein>
<organism evidence="9 10">
    <name type="scientific">Trametes cubensis</name>
    <dbReference type="NCBI Taxonomy" id="1111947"/>
    <lineage>
        <taxon>Eukaryota</taxon>
        <taxon>Fungi</taxon>
        <taxon>Dikarya</taxon>
        <taxon>Basidiomycota</taxon>
        <taxon>Agaricomycotina</taxon>
        <taxon>Agaricomycetes</taxon>
        <taxon>Polyporales</taxon>
        <taxon>Polyporaceae</taxon>
        <taxon>Trametes</taxon>
    </lineage>
</organism>
<comment type="similarity">
    <text evidence="2 8">Belongs to the universal ribosomal protein uL3 family.</text>
</comment>
<evidence type="ECO:0000313" key="10">
    <source>
        <dbReference type="Proteomes" id="UP001215151"/>
    </source>
</evidence>
<evidence type="ECO:0000313" key="9">
    <source>
        <dbReference type="EMBL" id="KAJ8474312.1"/>
    </source>
</evidence>
<dbReference type="PANTHER" id="PTHR11229">
    <property type="entry name" value="50S RIBOSOMAL PROTEIN L3"/>
    <property type="match status" value="1"/>
</dbReference>
<evidence type="ECO:0000256" key="8">
    <source>
        <dbReference type="RuleBase" id="RU003905"/>
    </source>
</evidence>
<dbReference type="Gene3D" id="2.40.30.10">
    <property type="entry name" value="Translation factors"/>
    <property type="match status" value="1"/>
</dbReference>
<evidence type="ECO:0000256" key="3">
    <source>
        <dbReference type="ARBA" id="ARBA00022946"/>
    </source>
</evidence>
<dbReference type="AlphaFoldDB" id="A0AAD7TSY0"/>
<comment type="caution">
    <text evidence="9">The sequence shown here is derived from an EMBL/GenBank/DDBJ whole genome shotgun (WGS) entry which is preliminary data.</text>
</comment>
<keyword evidence="3" id="KW-0809">Transit peptide</keyword>
<keyword evidence="5" id="KW-0496">Mitochondrion</keyword>
<dbReference type="FunFam" id="2.40.30.10:FF:000004">
    <property type="entry name" value="50S ribosomal protein L3"/>
    <property type="match status" value="1"/>
</dbReference>
<evidence type="ECO:0000256" key="1">
    <source>
        <dbReference type="ARBA" id="ARBA00004173"/>
    </source>
</evidence>
<proteinExistence type="inferred from homology"/>
<sequence>MLGHFKKAGVPPKRIVKEFPVTPDAHVPVGTTLSAVHFVPGQYVDVIAKSIGKGFQGTMKRWNFKGLRASHGVSISHRSAGSIGAHQDPGRVWPGKKMAGRLGGERITTQNLYVVRVDSDLDLIYVRGCVPGVDDAHVMVRDAKKKMTQLAQHNSAKGAFEKILPKGLLGLPFPAGTKELAQALPPVIAAPSARVSNPFVPRE</sequence>
<keyword evidence="6 8" id="KW-0687">Ribonucleoprotein</keyword>
<dbReference type="GO" id="GO:0006412">
    <property type="term" value="P:translation"/>
    <property type="evidence" value="ECO:0007669"/>
    <property type="project" value="InterPro"/>
</dbReference>
<evidence type="ECO:0000256" key="6">
    <source>
        <dbReference type="ARBA" id="ARBA00023274"/>
    </source>
</evidence>
<gene>
    <name evidence="9" type="ORF">ONZ51_g7308</name>
</gene>
<reference evidence="9" key="1">
    <citation type="submission" date="2022-11" db="EMBL/GenBank/DDBJ databases">
        <title>Genome Sequence of Cubamyces cubensis.</title>
        <authorList>
            <person name="Buettner E."/>
        </authorList>
    </citation>
    <scope>NUCLEOTIDE SEQUENCE</scope>
    <source>
        <strain evidence="9">MPL-01</strain>
    </source>
</reference>
<dbReference type="InterPro" id="IPR000597">
    <property type="entry name" value="Ribosomal_uL3"/>
</dbReference>
<accession>A0AAD7TSY0</accession>
<name>A0AAD7TSY0_9APHY</name>
<dbReference type="InterPro" id="IPR019927">
    <property type="entry name" value="Ribosomal_uL3_bac/org-type"/>
</dbReference>
<evidence type="ECO:0000256" key="7">
    <source>
        <dbReference type="ARBA" id="ARBA00035209"/>
    </source>
</evidence>
<dbReference type="GO" id="GO:0003735">
    <property type="term" value="F:structural constituent of ribosome"/>
    <property type="evidence" value="ECO:0007669"/>
    <property type="project" value="InterPro"/>
</dbReference>
<dbReference type="GO" id="GO:0005762">
    <property type="term" value="C:mitochondrial large ribosomal subunit"/>
    <property type="evidence" value="ECO:0007669"/>
    <property type="project" value="TreeGrafter"/>
</dbReference>
<dbReference type="EMBL" id="JAPEVG010000192">
    <property type="protein sequence ID" value="KAJ8474312.1"/>
    <property type="molecule type" value="Genomic_DNA"/>
</dbReference>
<dbReference type="Gene3D" id="3.30.160.810">
    <property type="match status" value="1"/>
</dbReference>
<dbReference type="PANTHER" id="PTHR11229:SF8">
    <property type="entry name" value="LARGE RIBOSOMAL SUBUNIT PROTEIN UL3M"/>
    <property type="match status" value="1"/>
</dbReference>
<evidence type="ECO:0000256" key="5">
    <source>
        <dbReference type="ARBA" id="ARBA00023128"/>
    </source>
</evidence>